<keyword evidence="2" id="KW-1185">Reference proteome</keyword>
<accession>A0ABW3CLP4</accession>
<gene>
    <name evidence="1" type="ORF">ACFQ07_24690</name>
</gene>
<comment type="caution">
    <text evidence="1">The sequence shown here is derived from an EMBL/GenBank/DDBJ whole genome shotgun (WGS) entry which is preliminary data.</text>
</comment>
<dbReference type="EMBL" id="JBHTIR010003601">
    <property type="protein sequence ID" value="MFD0855463.1"/>
    <property type="molecule type" value="Genomic_DNA"/>
</dbReference>
<dbReference type="Proteomes" id="UP001597083">
    <property type="component" value="Unassembled WGS sequence"/>
</dbReference>
<evidence type="ECO:0000313" key="1">
    <source>
        <dbReference type="EMBL" id="MFD0855463.1"/>
    </source>
</evidence>
<sequence length="304" mass="33698">VDGLSAFLDTEIQQRLPDPGHLLVDPDILDVALPLSGKATTDGLGVLPRGSVSPVTGDVLRFFVYWRQRELTTDYDLSALLLDADFRNEKWLSFTSLKQTGGRHSGDITSAPDGASEFIDLYLSQIESWVVIPQVNIYSGEGFERTAESFFGFMLRDRVQRGLPFEPRTVRMKSDLRGPGRVALPLVFLRGDDGRWRAKWLHVHLNGEPKFNRVETNRLTTSALVRGLVERRFLTVWHIVDLLETKAESMTFWDGTGNGAGNGAGHGASDFEHPVTYIGLSRPDGLPAGSVVITPENLRDLIPA</sequence>
<protein>
    <recommendedName>
        <fullName evidence="3">TerD family protein</fullName>
    </recommendedName>
</protein>
<evidence type="ECO:0008006" key="3">
    <source>
        <dbReference type="Google" id="ProtNLM"/>
    </source>
</evidence>
<feature type="non-terminal residue" evidence="1">
    <location>
        <position position="1"/>
    </location>
</feature>
<proteinExistence type="predicted"/>
<organism evidence="1 2">
    <name type="scientific">Actinomadura adrarensis</name>
    <dbReference type="NCBI Taxonomy" id="1819600"/>
    <lineage>
        <taxon>Bacteria</taxon>
        <taxon>Bacillati</taxon>
        <taxon>Actinomycetota</taxon>
        <taxon>Actinomycetes</taxon>
        <taxon>Streptosporangiales</taxon>
        <taxon>Thermomonosporaceae</taxon>
        <taxon>Actinomadura</taxon>
    </lineage>
</organism>
<name>A0ABW3CLP4_9ACTN</name>
<reference evidence="2" key="1">
    <citation type="journal article" date="2019" name="Int. J. Syst. Evol. Microbiol.">
        <title>The Global Catalogue of Microorganisms (GCM) 10K type strain sequencing project: providing services to taxonomists for standard genome sequencing and annotation.</title>
        <authorList>
            <consortium name="The Broad Institute Genomics Platform"/>
            <consortium name="The Broad Institute Genome Sequencing Center for Infectious Disease"/>
            <person name="Wu L."/>
            <person name="Ma J."/>
        </authorList>
    </citation>
    <scope>NUCLEOTIDE SEQUENCE [LARGE SCALE GENOMIC DNA]</scope>
    <source>
        <strain evidence="2">JCM 31696</strain>
    </source>
</reference>
<evidence type="ECO:0000313" key="2">
    <source>
        <dbReference type="Proteomes" id="UP001597083"/>
    </source>
</evidence>